<protein>
    <recommendedName>
        <fullName evidence="8">Carboxylic ester hydrolase</fullName>
        <ecNumber evidence="8">3.1.1.-</ecNumber>
    </recommendedName>
</protein>
<evidence type="ECO:0000256" key="8">
    <source>
        <dbReference type="RuleBase" id="RU361235"/>
    </source>
</evidence>
<comment type="similarity">
    <text evidence="2 8">Belongs to the type-B carboxylesterase/lipase family.</text>
</comment>
<evidence type="ECO:0000256" key="2">
    <source>
        <dbReference type="ARBA" id="ARBA00005964"/>
    </source>
</evidence>
<dbReference type="PANTHER" id="PTHR11559">
    <property type="entry name" value="CARBOXYLESTERASE"/>
    <property type="match status" value="1"/>
</dbReference>
<dbReference type="PROSITE" id="PS00122">
    <property type="entry name" value="CARBOXYLESTERASE_B_1"/>
    <property type="match status" value="1"/>
</dbReference>
<feature type="signal peptide" evidence="8">
    <location>
        <begin position="1"/>
        <end position="17"/>
    </location>
</feature>
<feature type="domain" description="Carboxylesterase type B" evidence="9">
    <location>
        <begin position="26"/>
        <end position="533"/>
    </location>
</feature>
<keyword evidence="5 8" id="KW-0378">Hydrolase</keyword>
<evidence type="ECO:0000256" key="4">
    <source>
        <dbReference type="ARBA" id="ARBA00022729"/>
    </source>
</evidence>
<evidence type="ECO:0000256" key="5">
    <source>
        <dbReference type="ARBA" id="ARBA00022801"/>
    </source>
</evidence>
<organism evidence="10 11">
    <name type="scientific">Meristemomyces frigidus</name>
    <dbReference type="NCBI Taxonomy" id="1508187"/>
    <lineage>
        <taxon>Eukaryota</taxon>
        <taxon>Fungi</taxon>
        <taxon>Dikarya</taxon>
        <taxon>Ascomycota</taxon>
        <taxon>Pezizomycotina</taxon>
        <taxon>Dothideomycetes</taxon>
        <taxon>Dothideomycetidae</taxon>
        <taxon>Mycosphaerellales</taxon>
        <taxon>Teratosphaeriaceae</taxon>
        <taxon>Meristemomyces</taxon>
    </lineage>
</organism>
<dbReference type="GO" id="GO:0005576">
    <property type="term" value="C:extracellular region"/>
    <property type="evidence" value="ECO:0007669"/>
    <property type="project" value="UniProtKB-SubCell"/>
</dbReference>
<dbReference type="Pfam" id="PF00135">
    <property type="entry name" value="COesterase"/>
    <property type="match status" value="1"/>
</dbReference>
<dbReference type="InterPro" id="IPR002018">
    <property type="entry name" value="CarbesteraseB"/>
</dbReference>
<evidence type="ECO:0000259" key="9">
    <source>
        <dbReference type="Pfam" id="PF00135"/>
    </source>
</evidence>
<dbReference type="AlphaFoldDB" id="A0AAN7YRG0"/>
<dbReference type="SUPFAM" id="SSF53474">
    <property type="entry name" value="alpha/beta-Hydrolases"/>
    <property type="match status" value="1"/>
</dbReference>
<dbReference type="InterPro" id="IPR029058">
    <property type="entry name" value="AB_hydrolase_fold"/>
</dbReference>
<evidence type="ECO:0000256" key="1">
    <source>
        <dbReference type="ARBA" id="ARBA00004613"/>
    </source>
</evidence>
<dbReference type="InterPro" id="IPR050309">
    <property type="entry name" value="Type-B_Carboxylest/Lipase"/>
</dbReference>
<dbReference type="GO" id="GO:0006629">
    <property type="term" value="P:lipid metabolic process"/>
    <property type="evidence" value="ECO:0007669"/>
    <property type="project" value="UniProtKB-KW"/>
</dbReference>
<evidence type="ECO:0000313" key="10">
    <source>
        <dbReference type="EMBL" id="KAK5112454.1"/>
    </source>
</evidence>
<name>A0AAN7YRG0_9PEZI</name>
<evidence type="ECO:0000256" key="3">
    <source>
        <dbReference type="ARBA" id="ARBA00022525"/>
    </source>
</evidence>
<keyword evidence="4 8" id="KW-0732">Signal</keyword>
<evidence type="ECO:0000256" key="7">
    <source>
        <dbReference type="ARBA" id="ARBA00023180"/>
    </source>
</evidence>
<reference evidence="10" key="1">
    <citation type="submission" date="2023-08" db="EMBL/GenBank/DDBJ databases">
        <title>Black Yeasts Isolated from many extreme environments.</title>
        <authorList>
            <person name="Coleine C."/>
            <person name="Stajich J.E."/>
            <person name="Selbmann L."/>
        </authorList>
    </citation>
    <scope>NUCLEOTIDE SEQUENCE</scope>
    <source>
        <strain evidence="10">CCFEE 5401</strain>
    </source>
</reference>
<accession>A0AAN7YRG0</accession>
<keyword evidence="6" id="KW-0443">Lipid metabolism</keyword>
<dbReference type="InterPro" id="IPR019826">
    <property type="entry name" value="Carboxylesterase_B_AS"/>
</dbReference>
<proteinExistence type="inferred from homology"/>
<comment type="subcellular location">
    <subcellularLocation>
        <location evidence="1">Secreted</location>
    </subcellularLocation>
</comment>
<dbReference type="Gene3D" id="3.40.50.1820">
    <property type="entry name" value="alpha/beta hydrolase"/>
    <property type="match status" value="1"/>
</dbReference>
<dbReference type="EC" id="3.1.1.-" evidence="8"/>
<dbReference type="FunFam" id="3.40.50.1820:FF:000213">
    <property type="entry name" value="Carboxylic ester hydrolase"/>
    <property type="match status" value="1"/>
</dbReference>
<feature type="chain" id="PRO_5042662035" description="Carboxylic ester hydrolase" evidence="8">
    <location>
        <begin position="18"/>
        <end position="572"/>
    </location>
</feature>
<keyword evidence="7" id="KW-0325">Glycoprotein</keyword>
<dbReference type="Proteomes" id="UP001310890">
    <property type="component" value="Unassembled WGS sequence"/>
</dbReference>
<sequence length="572" mass="60989">MQKTLLSLLALTTTLHALPLEERAAAPTVKIQNGTIIGSTTLGVDNFKGIPFAEPPTGTNRLRPPQTISASFGTITATANAPACPQFLSQTDTSSLPSNVLGELGNSPLFQTVTSESEDCLFLNVQRPAGTSSDAQLPVLFWIFGGGFETGSAGMYDGSNFVTKSVSLKAPVIYVSVAYRVSGFGFLAGKQLSAEGSTNLGLRDQRLGLQWVADNIGAFGGDPKKVTIWGESAGSISVFDQTVINGGDNTYHGQALFRGAIMDSGSVTPADPVTAPQAQAVFNTVAQNAGCGGNSNVLACLRAAPYQTFLDATTSVPGIFSYRSLDLSYLPRPDPHDNFFSVSPEVSLLNGNYAKVPIIIGDQQDEGTLFSLVLSNITTDAQFNDYLTSYFPGNPNAKADVTGLLAQYPDQPLLGQPAGSPFDTGALNNIYPQYKRIAAVLGDIVFTITRRTYLHNVAQKVPAWSYLNTYFHGTPVLGTFHGSDILVAYGDGPLELALDAQTVQQYYIAFVNHLDPNALGTASPLIEWPQWSNASGSPQLVDFAATGLSTIPDTFRSNVYDYLVNRVSEFRV</sequence>
<evidence type="ECO:0000256" key="6">
    <source>
        <dbReference type="ARBA" id="ARBA00023098"/>
    </source>
</evidence>
<dbReference type="GO" id="GO:0016787">
    <property type="term" value="F:hydrolase activity"/>
    <property type="evidence" value="ECO:0007669"/>
    <property type="project" value="UniProtKB-KW"/>
</dbReference>
<evidence type="ECO:0000313" key="11">
    <source>
        <dbReference type="Proteomes" id="UP001310890"/>
    </source>
</evidence>
<comment type="caution">
    <text evidence="10">The sequence shown here is derived from an EMBL/GenBank/DDBJ whole genome shotgun (WGS) entry which is preliminary data.</text>
</comment>
<gene>
    <name evidence="10" type="ORF">LTR62_004210</name>
</gene>
<dbReference type="EMBL" id="JAVRRL010000030">
    <property type="protein sequence ID" value="KAK5112454.1"/>
    <property type="molecule type" value="Genomic_DNA"/>
</dbReference>
<keyword evidence="3" id="KW-0964">Secreted</keyword>